<gene>
    <name evidence="9" type="ORF">PQ472_10910</name>
</gene>
<dbReference type="InterPro" id="IPR004720">
    <property type="entry name" value="PTS_IIB_sorbose-sp"/>
</dbReference>
<evidence type="ECO:0000256" key="1">
    <source>
        <dbReference type="ARBA" id="ARBA00004496"/>
    </source>
</evidence>
<dbReference type="EMBL" id="CP117884">
    <property type="protein sequence ID" value="WDF82385.1"/>
    <property type="molecule type" value="Genomic_DNA"/>
</dbReference>
<evidence type="ECO:0000313" key="9">
    <source>
        <dbReference type="EMBL" id="WDF82385.1"/>
    </source>
</evidence>
<protein>
    <submittedName>
        <fullName evidence="9">PTS sugar transporter subunit IIB</fullName>
    </submittedName>
</protein>
<feature type="domain" description="PTS EIIB type-4" evidence="8">
    <location>
        <begin position="1"/>
        <end position="157"/>
    </location>
</feature>
<keyword evidence="3" id="KW-0963">Cytoplasm</keyword>
<comment type="subcellular location">
    <subcellularLocation>
        <location evidence="1">Cytoplasm</location>
    </subcellularLocation>
</comment>
<organism evidence="9 10">
    <name type="scientific">Lacticaseibacillus pabuli</name>
    <dbReference type="NCBI Taxonomy" id="3025672"/>
    <lineage>
        <taxon>Bacteria</taxon>
        <taxon>Bacillati</taxon>
        <taxon>Bacillota</taxon>
        <taxon>Bacilli</taxon>
        <taxon>Lactobacillales</taxon>
        <taxon>Lactobacillaceae</taxon>
        <taxon>Lacticaseibacillus</taxon>
    </lineage>
</organism>
<evidence type="ECO:0000256" key="6">
    <source>
        <dbReference type="ARBA" id="ARBA00022683"/>
    </source>
</evidence>
<dbReference type="Pfam" id="PF03830">
    <property type="entry name" value="PTSIIB_sorb"/>
    <property type="match status" value="1"/>
</dbReference>
<evidence type="ECO:0000256" key="4">
    <source>
        <dbReference type="ARBA" id="ARBA00022597"/>
    </source>
</evidence>
<dbReference type="RefSeq" id="WP_274259802.1">
    <property type="nucleotide sequence ID" value="NZ_CP117884.1"/>
</dbReference>
<reference evidence="9 10" key="1">
    <citation type="submission" date="2023-02" db="EMBL/GenBank/DDBJ databases">
        <title>Genome sequence of Lacticaseibacillus sp. KACC 23028.</title>
        <authorList>
            <person name="Kim S."/>
            <person name="Heo J."/>
            <person name="Kwon S.-W."/>
        </authorList>
    </citation>
    <scope>NUCLEOTIDE SEQUENCE [LARGE SCALE GENOMIC DNA]</scope>
    <source>
        <strain evidence="9 10">KACC 23028</strain>
    </source>
</reference>
<accession>A0ABY7WTA3</accession>
<dbReference type="InterPro" id="IPR036667">
    <property type="entry name" value="PTS_IIB_sorbose-sp_sf"/>
</dbReference>
<dbReference type="PROSITE" id="PS51101">
    <property type="entry name" value="PTS_EIIB_TYPE_4"/>
    <property type="match status" value="1"/>
</dbReference>
<keyword evidence="4 9" id="KW-0762">Sugar transport</keyword>
<keyword evidence="2" id="KW-0813">Transport</keyword>
<evidence type="ECO:0000256" key="2">
    <source>
        <dbReference type="ARBA" id="ARBA00022448"/>
    </source>
</evidence>
<evidence type="ECO:0000313" key="10">
    <source>
        <dbReference type="Proteomes" id="UP001220377"/>
    </source>
</evidence>
<keyword evidence="10" id="KW-1185">Reference proteome</keyword>
<evidence type="ECO:0000256" key="5">
    <source>
        <dbReference type="ARBA" id="ARBA00022679"/>
    </source>
</evidence>
<proteinExistence type="predicted"/>
<keyword evidence="6" id="KW-0598">Phosphotransferase system</keyword>
<dbReference type="Proteomes" id="UP001220377">
    <property type="component" value="Chromosome"/>
</dbReference>
<evidence type="ECO:0000259" key="8">
    <source>
        <dbReference type="PROSITE" id="PS51101"/>
    </source>
</evidence>
<name>A0ABY7WTA3_9LACO</name>
<sequence length="157" mass="17148">MIKMIRVDNRLLHGQVAVSWTHDLGADAILIANDAVPADPVRKSVMKMAKPEGTKLVIKTIEDAAKALNSGVTDKYKLFIVVESVPDFVRLRKLAPQLDFVDLGGAPTREGTTHYDKAVNLTDDEVAQVKQLVADGVDVFVQMVPTDSRVAITKLIN</sequence>
<keyword evidence="5" id="KW-0808">Transferase</keyword>
<dbReference type="SUPFAM" id="SSF52728">
    <property type="entry name" value="PTS IIb component"/>
    <property type="match status" value="1"/>
</dbReference>
<evidence type="ECO:0000256" key="7">
    <source>
        <dbReference type="ARBA" id="ARBA00022777"/>
    </source>
</evidence>
<keyword evidence="7" id="KW-0418">Kinase</keyword>
<dbReference type="Gene3D" id="3.40.35.10">
    <property type="entry name" value="Phosphotransferase system, sorbose subfamily IIB component"/>
    <property type="match status" value="1"/>
</dbReference>
<evidence type="ECO:0000256" key="3">
    <source>
        <dbReference type="ARBA" id="ARBA00022490"/>
    </source>
</evidence>